<dbReference type="GO" id="GO:0030490">
    <property type="term" value="P:maturation of SSU-rRNA"/>
    <property type="evidence" value="ECO:0007669"/>
    <property type="project" value="InterPro"/>
</dbReference>
<dbReference type="GO" id="GO:0003723">
    <property type="term" value="F:RNA binding"/>
    <property type="evidence" value="ECO:0007669"/>
    <property type="project" value="UniProtKB-KW"/>
</dbReference>
<feature type="compositionally biased region" description="Basic and acidic residues" evidence="11">
    <location>
        <begin position="78"/>
        <end position="89"/>
    </location>
</feature>
<dbReference type="FunFam" id="3.40.50.300:FF:000759">
    <property type="entry name" value="probable ATP-dependent RNA helicase DDX52"/>
    <property type="match status" value="1"/>
</dbReference>
<evidence type="ECO:0000259" key="13">
    <source>
        <dbReference type="PROSITE" id="PS51194"/>
    </source>
</evidence>
<dbReference type="InterPro" id="IPR050079">
    <property type="entry name" value="DEAD_box_RNA_helicase"/>
</dbReference>
<sequence>MDVFRSLQRGASFDTKRFEKEISLFKGKHNKSGAGLVNHNIGEVDFFGFDKKASEVKKIPPTRPRTASVDVPSWAGAGDEKRTHKEGSKQRRKRKLSEDAIAEAVTFEEDRMAASQLLVPSKSLAKEKKKKKKAKAQTNSIEDSAVDAEEEYEEDMTLFRKTSSDVANAESTEVKQLHSDDMKALRRRLRISVQGTVVPDPILEFSDMKTSATALKSVMLRSIEESQYKNPTPIQMQSIPVILRRRDILGIAPTGSGKTAAFAIPMLLNLEAPKQEGIRSIVVVPTRELAVQTNAEFQRLASGRKFHVVLLSKATAATIASHAKTCTVNLDIVIATPLRLVHLITNYDVKLDKVEMICLDEADRLFDMGFVEQVDDIFAACSNPSLQRMMFSATMLQGVEEMAQSVLKDPIKVSIGVKNAGASTINQKLMFVGKEEGKLVAMKQLIQEGLKLPVLLFVQNKDRAKELYNELVYDEINVGAIHADRTKEQRDKVIKDFRTGSVWVLICTDLMSRGIDFKGVNMVINYDFPQSAVSYIHRIGRTGRNSRQGEAVTFFTENDMVHLRTIANVMKLSGCEVPEWMLNLKKASIRQRKQLLKAPPQRHRIETVSGYDLQKANKRRLMKKKKDDEANIDDDA</sequence>
<dbReference type="EMBL" id="VJMJ01000011">
    <property type="protein sequence ID" value="KAF0744068.1"/>
    <property type="molecule type" value="Genomic_DNA"/>
</dbReference>
<dbReference type="CDD" id="cd17957">
    <property type="entry name" value="DEADc_DDX52"/>
    <property type="match status" value="1"/>
</dbReference>
<dbReference type="PROSITE" id="PS51192">
    <property type="entry name" value="HELICASE_ATP_BIND_1"/>
    <property type="match status" value="1"/>
</dbReference>
<keyword evidence="6" id="KW-0067">ATP-binding</keyword>
<evidence type="ECO:0000259" key="12">
    <source>
        <dbReference type="PROSITE" id="PS51192"/>
    </source>
</evidence>
<dbReference type="GO" id="GO:0003724">
    <property type="term" value="F:RNA helicase activity"/>
    <property type="evidence" value="ECO:0007669"/>
    <property type="project" value="UniProtKB-EC"/>
</dbReference>
<dbReference type="InterPro" id="IPR001650">
    <property type="entry name" value="Helicase_C-like"/>
</dbReference>
<dbReference type="GO" id="GO:0005730">
    <property type="term" value="C:nucleolus"/>
    <property type="evidence" value="ECO:0007669"/>
    <property type="project" value="UniProtKB-SubCell"/>
</dbReference>
<organism evidence="14 15">
    <name type="scientific">Aphanomyces euteiches</name>
    <dbReference type="NCBI Taxonomy" id="100861"/>
    <lineage>
        <taxon>Eukaryota</taxon>
        <taxon>Sar</taxon>
        <taxon>Stramenopiles</taxon>
        <taxon>Oomycota</taxon>
        <taxon>Saprolegniomycetes</taxon>
        <taxon>Saprolegniales</taxon>
        <taxon>Verrucalvaceae</taxon>
        <taxon>Aphanomyces</taxon>
    </lineage>
</organism>
<dbReference type="SMART" id="SM00490">
    <property type="entry name" value="HELICc"/>
    <property type="match status" value="1"/>
</dbReference>
<dbReference type="PANTHER" id="PTHR47959">
    <property type="entry name" value="ATP-DEPENDENT RNA HELICASE RHLE-RELATED"/>
    <property type="match status" value="1"/>
</dbReference>
<feature type="region of interest" description="Disordered" evidence="11">
    <location>
        <begin position="616"/>
        <end position="636"/>
    </location>
</feature>
<evidence type="ECO:0000256" key="5">
    <source>
        <dbReference type="ARBA" id="ARBA00022806"/>
    </source>
</evidence>
<dbReference type="PANTHER" id="PTHR47959:SF15">
    <property type="entry name" value="RNA HELICASE"/>
    <property type="match status" value="1"/>
</dbReference>
<dbReference type="GO" id="GO:0005524">
    <property type="term" value="F:ATP binding"/>
    <property type="evidence" value="ECO:0007669"/>
    <property type="project" value="UniProtKB-KW"/>
</dbReference>
<evidence type="ECO:0000256" key="3">
    <source>
        <dbReference type="ARBA" id="ARBA00022741"/>
    </source>
</evidence>
<evidence type="ECO:0000313" key="15">
    <source>
        <dbReference type="Proteomes" id="UP000481153"/>
    </source>
</evidence>
<comment type="similarity">
    <text evidence="9">Belongs to the DEAD box helicase family. DDX52/ROK1 subfamily.</text>
</comment>
<evidence type="ECO:0000256" key="7">
    <source>
        <dbReference type="ARBA" id="ARBA00022884"/>
    </source>
</evidence>
<comment type="subcellular location">
    <subcellularLocation>
        <location evidence="1">Nucleus</location>
        <location evidence="1">Nucleolus</location>
    </subcellularLocation>
</comment>
<dbReference type="Pfam" id="PF00271">
    <property type="entry name" value="Helicase_C"/>
    <property type="match status" value="1"/>
</dbReference>
<feature type="domain" description="Helicase C-terminal" evidence="13">
    <location>
        <begin position="444"/>
        <end position="585"/>
    </location>
</feature>
<dbReference type="InterPro" id="IPR014001">
    <property type="entry name" value="Helicase_ATP-bd"/>
</dbReference>
<dbReference type="Pfam" id="PF00270">
    <property type="entry name" value="DEAD"/>
    <property type="match status" value="1"/>
</dbReference>
<keyword evidence="15" id="KW-1185">Reference proteome</keyword>
<evidence type="ECO:0000256" key="1">
    <source>
        <dbReference type="ARBA" id="ARBA00004604"/>
    </source>
</evidence>
<keyword evidence="8" id="KW-0539">Nucleus</keyword>
<dbReference type="AlphaFoldDB" id="A0A6G0XUI1"/>
<comment type="caution">
    <text evidence="14">The sequence shown here is derived from an EMBL/GenBank/DDBJ whole genome shotgun (WGS) entry which is preliminary data.</text>
</comment>
<protein>
    <recommendedName>
        <fullName evidence="2">RNA helicase</fullName>
        <ecNumber evidence="2">3.6.4.13</ecNumber>
    </recommendedName>
</protein>
<dbReference type="SMART" id="SM00487">
    <property type="entry name" value="DEXDc"/>
    <property type="match status" value="1"/>
</dbReference>
<evidence type="ECO:0000256" key="10">
    <source>
        <dbReference type="ARBA" id="ARBA00047984"/>
    </source>
</evidence>
<dbReference type="GO" id="GO:0016787">
    <property type="term" value="F:hydrolase activity"/>
    <property type="evidence" value="ECO:0007669"/>
    <property type="project" value="UniProtKB-KW"/>
</dbReference>
<keyword evidence="3" id="KW-0547">Nucleotide-binding</keyword>
<reference evidence="14 15" key="1">
    <citation type="submission" date="2019-07" db="EMBL/GenBank/DDBJ databases">
        <title>Genomics analysis of Aphanomyces spp. identifies a new class of oomycete effector associated with host adaptation.</title>
        <authorList>
            <person name="Gaulin E."/>
        </authorList>
    </citation>
    <scope>NUCLEOTIDE SEQUENCE [LARGE SCALE GENOMIC DNA]</scope>
    <source>
        <strain evidence="14 15">ATCC 201684</strain>
    </source>
</reference>
<keyword evidence="4" id="KW-0378">Hydrolase</keyword>
<name>A0A6G0XUI1_9STRA</name>
<feature type="domain" description="Helicase ATP-binding" evidence="12">
    <location>
        <begin position="239"/>
        <end position="413"/>
    </location>
</feature>
<comment type="catalytic activity">
    <reaction evidence="10">
        <text>ATP + H2O = ADP + phosphate + H(+)</text>
        <dbReference type="Rhea" id="RHEA:13065"/>
        <dbReference type="ChEBI" id="CHEBI:15377"/>
        <dbReference type="ChEBI" id="CHEBI:15378"/>
        <dbReference type="ChEBI" id="CHEBI:30616"/>
        <dbReference type="ChEBI" id="CHEBI:43474"/>
        <dbReference type="ChEBI" id="CHEBI:456216"/>
        <dbReference type="EC" id="3.6.4.13"/>
    </reaction>
</comment>
<evidence type="ECO:0000256" key="9">
    <source>
        <dbReference type="ARBA" id="ARBA00024355"/>
    </source>
</evidence>
<dbReference type="CDD" id="cd18787">
    <property type="entry name" value="SF2_C_DEAD"/>
    <property type="match status" value="1"/>
</dbReference>
<dbReference type="SUPFAM" id="SSF52540">
    <property type="entry name" value="P-loop containing nucleoside triphosphate hydrolases"/>
    <property type="match status" value="1"/>
</dbReference>
<evidence type="ECO:0000313" key="14">
    <source>
        <dbReference type="EMBL" id="KAF0744068.1"/>
    </source>
</evidence>
<dbReference type="Gene3D" id="3.40.50.300">
    <property type="entry name" value="P-loop containing nucleotide triphosphate hydrolases"/>
    <property type="match status" value="2"/>
</dbReference>
<dbReference type="InterPro" id="IPR011545">
    <property type="entry name" value="DEAD/DEAH_box_helicase_dom"/>
</dbReference>
<evidence type="ECO:0000256" key="11">
    <source>
        <dbReference type="SAM" id="MobiDB-lite"/>
    </source>
</evidence>
<dbReference type="Proteomes" id="UP000481153">
    <property type="component" value="Unassembled WGS sequence"/>
</dbReference>
<evidence type="ECO:0000256" key="2">
    <source>
        <dbReference type="ARBA" id="ARBA00012552"/>
    </source>
</evidence>
<dbReference type="GO" id="GO:0005829">
    <property type="term" value="C:cytosol"/>
    <property type="evidence" value="ECO:0007669"/>
    <property type="project" value="TreeGrafter"/>
</dbReference>
<evidence type="ECO:0000256" key="6">
    <source>
        <dbReference type="ARBA" id="ARBA00022840"/>
    </source>
</evidence>
<accession>A0A6G0XUI1</accession>
<dbReference type="VEuPathDB" id="FungiDB:AeMF1_002762"/>
<feature type="region of interest" description="Disordered" evidence="11">
    <location>
        <begin position="125"/>
        <end position="149"/>
    </location>
</feature>
<keyword evidence="7" id="KW-0694">RNA-binding</keyword>
<evidence type="ECO:0000256" key="4">
    <source>
        <dbReference type="ARBA" id="ARBA00022801"/>
    </source>
</evidence>
<dbReference type="EC" id="3.6.4.13" evidence="2"/>
<dbReference type="InterPro" id="IPR044764">
    <property type="entry name" value="DDX52/Rok1_DEADc"/>
</dbReference>
<dbReference type="PROSITE" id="PS51194">
    <property type="entry name" value="HELICASE_CTER"/>
    <property type="match status" value="1"/>
</dbReference>
<proteinExistence type="inferred from homology"/>
<feature type="region of interest" description="Disordered" evidence="11">
    <location>
        <begin position="59"/>
        <end position="97"/>
    </location>
</feature>
<dbReference type="InterPro" id="IPR027417">
    <property type="entry name" value="P-loop_NTPase"/>
</dbReference>
<gene>
    <name evidence="14" type="ORF">Ae201684_001331</name>
</gene>
<keyword evidence="5" id="KW-0347">Helicase</keyword>
<evidence type="ECO:0000256" key="8">
    <source>
        <dbReference type="ARBA" id="ARBA00023242"/>
    </source>
</evidence>